<gene>
    <name evidence="7" type="ORF">L207DRAFT_413545</name>
</gene>
<reference evidence="7 8" key="1">
    <citation type="submission" date="2016-04" db="EMBL/GenBank/DDBJ databases">
        <title>A degradative enzymes factory behind the ericoid mycorrhizal symbiosis.</title>
        <authorList>
            <consortium name="DOE Joint Genome Institute"/>
            <person name="Martino E."/>
            <person name="Morin E."/>
            <person name="Grelet G."/>
            <person name="Kuo A."/>
            <person name="Kohler A."/>
            <person name="Daghino S."/>
            <person name="Barry K."/>
            <person name="Choi C."/>
            <person name="Cichocki N."/>
            <person name="Clum A."/>
            <person name="Copeland A."/>
            <person name="Hainaut M."/>
            <person name="Haridas S."/>
            <person name="Labutti K."/>
            <person name="Lindquist E."/>
            <person name="Lipzen A."/>
            <person name="Khouja H.-R."/>
            <person name="Murat C."/>
            <person name="Ohm R."/>
            <person name="Olson A."/>
            <person name="Spatafora J."/>
            <person name="Veneault-Fourrey C."/>
            <person name="Henrissat B."/>
            <person name="Grigoriev I."/>
            <person name="Martin F."/>
            <person name="Perotto S."/>
        </authorList>
    </citation>
    <scope>NUCLEOTIDE SEQUENCE [LARGE SCALE GENOMIC DNA]</scope>
    <source>
        <strain evidence="7 8">F</strain>
    </source>
</reference>
<feature type="transmembrane region" description="Helical" evidence="6">
    <location>
        <begin position="60"/>
        <end position="77"/>
    </location>
</feature>
<protein>
    <recommendedName>
        <fullName evidence="9">DUF1772-domain-containing protein</fullName>
    </recommendedName>
</protein>
<proteinExistence type="inferred from homology"/>
<sequence length="184" mass="20067">MPTDIPLPIRLTQTVGITSSLFFGGLAAGMSFFTIPRLLESPTPLMLRQWRKMYIAGKHVAIPCAFLSSLSYFYLSYSSFSSTNPFAGGGGFGNRVGVAYATAGILSVGIIPVTFAVLMPTNHKLERKEEETRALGKSDEVVEIGIKREETAKVLVDRWGVLNLWRAGMLFTASLVGIWTSISN</sequence>
<dbReference type="InterPro" id="IPR013901">
    <property type="entry name" value="Anthrone_oxy"/>
</dbReference>
<organism evidence="7 8">
    <name type="scientific">Hyaloscypha variabilis (strain UAMH 11265 / GT02V1 / F)</name>
    <name type="common">Meliniomyces variabilis</name>
    <dbReference type="NCBI Taxonomy" id="1149755"/>
    <lineage>
        <taxon>Eukaryota</taxon>
        <taxon>Fungi</taxon>
        <taxon>Dikarya</taxon>
        <taxon>Ascomycota</taxon>
        <taxon>Pezizomycotina</taxon>
        <taxon>Leotiomycetes</taxon>
        <taxon>Helotiales</taxon>
        <taxon>Hyaloscyphaceae</taxon>
        <taxon>Hyaloscypha</taxon>
        <taxon>Hyaloscypha variabilis</taxon>
    </lineage>
</organism>
<dbReference type="AlphaFoldDB" id="A0A2J6SBT8"/>
<comment type="similarity">
    <text evidence="5">Belongs to the anthrone oxygenase family.</text>
</comment>
<evidence type="ECO:0000256" key="3">
    <source>
        <dbReference type="ARBA" id="ARBA00022989"/>
    </source>
</evidence>
<evidence type="ECO:0000313" key="7">
    <source>
        <dbReference type="EMBL" id="PMD48220.1"/>
    </source>
</evidence>
<accession>A0A2J6SBT8</accession>
<evidence type="ECO:0000256" key="1">
    <source>
        <dbReference type="ARBA" id="ARBA00004141"/>
    </source>
</evidence>
<evidence type="ECO:0000256" key="6">
    <source>
        <dbReference type="SAM" id="Phobius"/>
    </source>
</evidence>
<feature type="transmembrane region" description="Helical" evidence="6">
    <location>
        <begin position="163"/>
        <end position="182"/>
    </location>
</feature>
<dbReference type="PANTHER" id="PTHR35042:SF1">
    <property type="entry name" value="DUF1772-DOMAIN-CONTAINING PROTEIN"/>
    <property type="match status" value="1"/>
</dbReference>
<keyword evidence="2 6" id="KW-0812">Transmembrane</keyword>
<dbReference type="GO" id="GO:0016020">
    <property type="term" value="C:membrane"/>
    <property type="evidence" value="ECO:0007669"/>
    <property type="project" value="UniProtKB-SubCell"/>
</dbReference>
<keyword evidence="8" id="KW-1185">Reference proteome</keyword>
<evidence type="ECO:0000256" key="4">
    <source>
        <dbReference type="ARBA" id="ARBA00023136"/>
    </source>
</evidence>
<dbReference type="Pfam" id="PF08592">
    <property type="entry name" value="Anthrone_oxy"/>
    <property type="match status" value="1"/>
</dbReference>
<dbReference type="Proteomes" id="UP000235786">
    <property type="component" value="Unassembled WGS sequence"/>
</dbReference>
<comment type="subcellular location">
    <subcellularLocation>
        <location evidence="1">Membrane</location>
        <topology evidence="1">Multi-pass membrane protein</topology>
    </subcellularLocation>
</comment>
<dbReference type="EMBL" id="KZ613937">
    <property type="protein sequence ID" value="PMD48220.1"/>
    <property type="molecule type" value="Genomic_DNA"/>
</dbReference>
<feature type="transmembrane region" description="Helical" evidence="6">
    <location>
        <begin position="97"/>
        <end position="118"/>
    </location>
</feature>
<evidence type="ECO:0000313" key="8">
    <source>
        <dbReference type="Proteomes" id="UP000235786"/>
    </source>
</evidence>
<dbReference type="PANTHER" id="PTHR35042">
    <property type="entry name" value="ANTHRONE OXYGENASE ENCC"/>
    <property type="match status" value="1"/>
</dbReference>
<keyword evidence="4 6" id="KW-0472">Membrane</keyword>
<keyword evidence="3 6" id="KW-1133">Transmembrane helix</keyword>
<evidence type="ECO:0000256" key="5">
    <source>
        <dbReference type="ARBA" id="ARBA00034313"/>
    </source>
</evidence>
<evidence type="ECO:0000256" key="2">
    <source>
        <dbReference type="ARBA" id="ARBA00022692"/>
    </source>
</evidence>
<evidence type="ECO:0008006" key="9">
    <source>
        <dbReference type="Google" id="ProtNLM"/>
    </source>
</evidence>
<name>A0A2J6SBT8_HYAVF</name>
<feature type="transmembrane region" description="Helical" evidence="6">
    <location>
        <begin position="20"/>
        <end position="39"/>
    </location>
</feature>
<dbReference type="OrthoDB" id="5954308at2759"/>